<reference evidence="2" key="1">
    <citation type="journal article" date="2023" name="Commun. Biol.">
        <title>Genome analysis of Parmales, the sister group of diatoms, reveals the evolutionary specialization of diatoms from phago-mixotrophs to photoautotrophs.</title>
        <authorList>
            <person name="Ban H."/>
            <person name="Sato S."/>
            <person name="Yoshikawa S."/>
            <person name="Yamada K."/>
            <person name="Nakamura Y."/>
            <person name="Ichinomiya M."/>
            <person name="Sato N."/>
            <person name="Blanc-Mathieu R."/>
            <person name="Endo H."/>
            <person name="Kuwata A."/>
            <person name="Ogata H."/>
        </authorList>
    </citation>
    <scope>NUCLEOTIDE SEQUENCE [LARGE SCALE GENOMIC DNA]</scope>
</reference>
<dbReference type="Proteomes" id="UP001165065">
    <property type="component" value="Unassembled WGS sequence"/>
</dbReference>
<evidence type="ECO:0000313" key="2">
    <source>
        <dbReference type="Proteomes" id="UP001165065"/>
    </source>
</evidence>
<name>A0A9W7GH48_9STRA</name>
<protein>
    <submittedName>
        <fullName evidence="1">Uncharacterized protein</fullName>
    </submittedName>
</protein>
<evidence type="ECO:0000313" key="1">
    <source>
        <dbReference type="EMBL" id="GMI45811.1"/>
    </source>
</evidence>
<comment type="caution">
    <text evidence="1">The sequence shown here is derived from an EMBL/GenBank/DDBJ whole genome shotgun (WGS) entry which is preliminary data.</text>
</comment>
<sequence>DTLLNPVAVSYTNCPDKELEGVKLKRTLSSWSKVLGKLLKMGDVLGGNAHNAAHDARFTLLLALWQTSITNGEKTSEVKVAINLLFRNVAETDPKAALDLLTASGKDIIATNEFITHTRDDKRIGDLPQWFSAFQTEAKTIVNHRSFERITWLESFEDVVSFMEANEGRLPKKTDGDGKLGNWV</sequence>
<dbReference type="AlphaFoldDB" id="A0A9W7GH48"/>
<proteinExistence type="predicted"/>
<feature type="non-terminal residue" evidence="1">
    <location>
        <position position="184"/>
    </location>
</feature>
<feature type="non-terminal residue" evidence="1">
    <location>
        <position position="1"/>
    </location>
</feature>
<organism evidence="1 2">
    <name type="scientific">Triparma columacea</name>
    <dbReference type="NCBI Taxonomy" id="722753"/>
    <lineage>
        <taxon>Eukaryota</taxon>
        <taxon>Sar</taxon>
        <taxon>Stramenopiles</taxon>
        <taxon>Ochrophyta</taxon>
        <taxon>Bolidophyceae</taxon>
        <taxon>Parmales</taxon>
        <taxon>Triparmaceae</taxon>
        <taxon>Triparma</taxon>
    </lineage>
</organism>
<dbReference type="EMBL" id="BRYA01001646">
    <property type="protein sequence ID" value="GMI45811.1"/>
    <property type="molecule type" value="Genomic_DNA"/>
</dbReference>
<accession>A0A9W7GH48</accession>
<keyword evidence="2" id="KW-1185">Reference proteome</keyword>
<gene>
    <name evidence="1" type="ORF">TrCOL_g2124</name>
</gene>